<dbReference type="Gene3D" id="3.30.70.20">
    <property type="match status" value="1"/>
</dbReference>
<dbReference type="Pfam" id="PF00037">
    <property type="entry name" value="Fer4"/>
    <property type="match status" value="1"/>
</dbReference>
<evidence type="ECO:0000313" key="10">
    <source>
        <dbReference type="EMBL" id="MDX8336705.1"/>
    </source>
</evidence>
<evidence type="ECO:0000256" key="7">
    <source>
        <dbReference type="ARBA" id="ARBA00023014"/>
    </source>
</evidence>
<dbReference type="PANTHER" id="PTHR11493:SF54">
    <property type="entry name" value="ANAEROBIC SULFITE REDUCTASE SUBUNIT C"/>
    <property type="match status" value="1"/>
</dbReference>
<evidence type="ECO:0000256" key="8">
    <source>
        <dbReference type="SAM" id="MobiDB-lite"/>
    </source>
</evidence>
<evidence type="ECO:0000259" key="9">
    <source>
        <dbReference type="PROSITE" id="PS51379"/>
    </source>
</evidence>
<accession>A0ABU4WAY3</accession>
<dbReference type="InterPro" id="IPR014261">
    <property type="entry name" value="Sulphite_reductase_C"/>
</dbReference>
<comment type="caution">
    <text evidence="10">The sequence shown here is derived from an EMBL/GenBank/DDBJ whole genome shotgun (WGS) entry which is preliminary data.</text>
</comment>
<sequence length="356" mass="40211">MNHDINITKMKLNCFRQSKVPGEFMIQLRVPGGLIEAKYLRVIQEIAERWGNGTFHMGMRQTLNAPGIKFENVEAVNAYLEDYIREVDVELCGAEMEVNKAGYPTIGARNIMACIGNSHCVKANINTWELARKLEKQIFPSHYHIKMAISGCPNDCGKGHFNDFGIMGVTKPIYLKDRCIGCGRCVKVCDHAATRVLKLENHRIVKDSCCCVGCGECVEACPSSAWVRPEQKLYRMTIGGRTGKQYPRMGKMFLNWVTEDVIIKVIGNWQKFSANVLHHKPMYIHGGHLIDRAGYQKFKEMVLDGVELNPEAHVAQRILWAETEYRANINVKPISQHPSPGDPYTLEKPFNYGGGH</sequence>
<evidence type="ECO:0000256" key="1">
    <source>
        <dbReference type="ARBA" id="ARBA00010429"/>
    </source>
</evidence>
<dbReference type="SUPFAM" id="SSF56014">
    <property type="entry name" value="Nitrite and sulphite reductase 4Fe-4S domain-like"/>
    <property type="match status" value="1"/>
</dbReference>
<dbReference type="InterPro" id="IPR005117">
    <property type="entry name" value="NiRdtase/SiRdtase_haem-b_fer"/>
</dbReference>
<dbReference type="NCBIfam" id="TIGR02912">
    <property type="entry name" value="sulfite_red_C"/>
    <property type="match status" value="1"/>
</dbReference>
<dbReference type="Pfam" id="PF01077">
    <property type="entry name" value="NIR_SIR"/>
    <property type="match status" value="1"/>
</dbReference>
<dbReference type="PROSITE" id="PS00365">
    <property type="entry name" value="NIR_SIR"/>
    <property type="match status" value="1"/>
</dbReference>
<dbReference type="Gene3D" id="3.30.413.10">
    <property type="entry name" value="Sulfite Reductase Hemoprotein, domain 1"/>
    <property type="match status" value="1"/>
</dbReference>
<dbReference type="Proteomes" id="UP001279681">
    <property type="component" value="Unassembled WGS sequence"/>
</dbReference>
<gene>
    <name evidence="10" type="primary">asrC</name>
    <name evidence="10" type="ORF">RFV38_09395</name>
</gene>
<dbReference type="InterPro" id="IPR017900">
    <property type="entry name" value="4Fe4S_Fe_S_CS"/>
</dbReference>
<protein>
    <submittedName>
        <fullName evidence="10">Sulfite reductase subunit C</fullName>
    </submittedName>
</protein>
<reference evidence="11" key="1">
    <citation type="submission" date="2023-07" db="EMBL/GenBank/DDBJ databases">
        <authorList>
            <person name="Colorado M.A."/>
            <person name="Villamil L.M."/>
            <person name="Melo J.F."/>
            <person name="Rodriguez J.A."/>
            <person name="Ruiz R.Y."/>
        </authorList>
    </citation>
    <scope>NUCLEOTIDE SEQUENCE [LARGE SCALE GENOMIC DNA]</scope>
    <source>
        <strain evidence="11">C33</strain>
    </source>
</reference>
<dbReference type="EMBL" id="JAVIKH010000012">
    <property type="protein sequence ID" value="MDX8336705.1"/>
    <property type="molecule type" value="Genomic_DNA"/>
</dbReference>
<evidence type="ECO:0000313" key="11">
    <source>
        <dbReference type="Proteomes" id="UP001279681"/>
    </source>
</evidence>
<evidence type="ECO:0000256" key="5">
    <source>
        <dbReference type="ARBA" id="ARBA00023002"/>
    </source>
</evidence>
<keyword evidence="11" id="KW-1185">Reference proteome</keyword>
<keyword evidence="3" id="KW-0349">Heme</keyword>
<dbReference type="PANTHER" id="PTHR11493">
    <property type="entry name" value="SULFITE REDUCTASE [NADPH] SUBUNIT BETA-RELATED"/>
    <property type="match status" value="1"/>
</dbReference>
<keyword evidence="6" id="KW-0408">Iron</keyword>
<evidence type="ECO:0000256" key="4">
    <source>
        <dbReference type="ARBA" id="ARBA00022723"/>
    </source>
</evidence>
<dbReference type="InterPro" id="IPR006066">
    <property type="entry name" value="NO2/SO3_Rdtase_FeS/sirohaem_BS"/>
</dbReference>
<organism evidence="10 11">
    <name type="scientific">Candidatus Cetobacterium colombiensis</name>
    <dbReference type="NCBI Taxonomy" id="3073100"/>
    <lineage>
        <taxon>Bacteria</taxon>
        <taxon>Fusobacteriati</taxon>
        <taxon>Fusobacteriota</taxon>
        <taxon>Fusobacteriia</taxon>
        <taxon>Fusobacteriales</taxon>
        <taxon>Fusobacteriaceae</taxon>
        <taxon>Cetobacterium</taxon>
    </lineage>
</organism>
<dbReference type="PRINTS" id="PR00397">
    <property type="entry name" value="SIROHAEM"/>
</dbReference>
<dbReference type="RefSeq" id="WP_320314087.1">
    <property type="nucleotide sequence ID" value="NZ_JAVIKH010000012.1"/>
</dbReference>
<dbReference type="PROSITE" id="PS51379">
    <property type="entry name" value="4FE4S_FER_2"/>
    <property type="match status" value="2"/>
</dbReference>
<name>A0ABU4WAY3_9FUSO</name>
<dbReference type="SUPFAM" id="SSF54862">
    <property type="entry name" value="4Fe-4S ferredoxins"/>
    <property type="match status" value="1"/>
</dbReference>
<keyword evidence="5" id="KW-0560">Oxidoreductase</keyword>
<proteinExistence type="inferred from homology"/>
<dbReference type="InterPro" id="IPR045169">
    <property type="entry name" value="NO2/SO3_Rdtase_4Fe4S_prot"/>
</dbReference>
<dbReference type="InterPro" id="IPR036136">
    <property type="entry name" value="Nit/Sulf_reduc_fer-like_dom_sf"/>
</dbReference>
<evidence type="ECO:0000256" key="6">
    <source>
        <dbReference type="ARBA" id="ARBA00023004"/>
    </source>
</evidence>
<evidence type="ECO:0000256" key="2">
    <source>
        <dbReference type="ARBA" id="ARBA00022485"/>
    </source>
</evidence>
<dbReference type="SUPFAM" id="SSF55124">
    <property type="entry name" value="Nitrite/Sulfite reductase N-terminal domain-like"/>
    <property type="match status" value="1"/>
</dbReference>
<dbReference type="Gene3D" id="3.90.480.20">
    <property type="match status" value="1"/>
</dbReference>
<dbReference type="InterPro" id="IPR017896">
    <property type="entry name" value="4Fe4S_Fe-S-bd"/>
</dbReference>
<evidence type="ECO:0000256" key="3">
    <source>
        <dbReference type="ARBA" id="ARBA00022617"/>
    </source>
</evidence>
<dbReference type="Pfam" id="PF03460">
    <property type="entry name" value="NIR_SIR_ferr"/>
    <property type="match status" value="1"/>
</dbReference>
<feature type="domain" description="4Fe-4S ferredoxin-type" evidence="9">
    <location>
        <begin position="170"/>
        <end position="199"/>
    </location>
</feature>
<keyword evidence="7" id="KW-0411">Iron-sulfur</keyword>
<comment type="similarity">
    <text evidence="1">Belongs to the nitrite and sulfite reductase 4Fe-4S domain family.</text>
</comment>
<dbReference type="PROSITE" id="PS00198">
    <property type="entry name" value="4FE4S_FER_1"/>
    <property type="match status" value="1"/>
</dbReference>
<feature type="domain" description="4Fe-4S ferredoxin-type" evidence="9">
    <location>
        <begin position="202"/>
        <end position="231"/>
    </location>
</feature>
<dbReference type="InterPro" id="IPR006067">
    <property type="entry name" value="NO2/SO3_Rdtase_4Fe4S_dom"/>
</dbReference>
<dbReference type="InterPro" id="IPR045854">
    <property type="entry name" value="NO2/SO3_Rdtase_4Fe4S_sf"/>
</dbReference>
<keyword evidence="2" id="KW-0004">4Fe-4S</keyword>
<feature type="region of interest" description="Disordered" evidence="8">
    <location>
        <begin position="333"/>
        <end position="356"/>
    </location>
</feature>
<keyword evidence="4" id="KW-0479">Metal-binding</keyword>